<evidence type="ECO:0000313" key="1">
    <source>
        <dbReference type="EMBL" id="KAI4370774.1"/>
    </source>
</evidence>
<name>A0ACB9QZC4_9MYRT</name>
<accession>A0ACB9QZC4</accession>
<reference evidence="2" key="1">
    <citation type="journal article" date="2023" name="Front. Plant Sci.">
        <title>Chromosomal-level genome assembly of Melastoma candidum provides insights into trichome evolution.</title>
        <authorList>
            <person name="Zhong Y."/>
            <person name="Wu W."/>
            <person name="Sun C."/>
            <person name="Zou P."/>
            <person name="Liu Y."/>
            <person name="Dai S."/>
            <person name="Zhou R."/>
        </authorList>
    </citation>
    <scope>NUCLEOTIDE SEQUENCE [LARGE SCALE GENOMIC DNA]</scope>
</reference>
<organism evidence="1 2">
    <name type="scientific">Melastoma candidum</name>
    <dbReference type="NCBI Taxonomy" id="119954"/>
    <lineage>
        <taxon>Eukaryota</taxon>
        <taxon>Viridiplantae</taxon>
        <taxon>Streptophyta</taxon>
        <taxon>Embryophyta</taxon>
        <taxon>Tracheophyta</taxon>
        <taxon>Spermatophyta</taxon>
        <taxon>Magnoliopsida</taxon>
        <taxon>eudicotyledons</taxon>
        <taxon>Gunneridae</taxon>
        <taxon>Pentapetalae</taxon>
        <taxon>rosids</taxon>
        <taxon>malvids</taxon>
        <taxon>Myrtales</taxon>
        <taxon>Melastomataceae</taxon>
        <taxon>Melastomatoideae</taxon>
        <taxon>Melastomateae</taxon>
        <taxon>Melastoma</taxon>
    </lineage>
</organism>
<keyword evidence="2" id="KW-1185">Reference proteome</keyword>
<gene>
    <name evidence="1" type="ORF">MLD38_019084</name>
</gene>
<dbReference type="Proteomes" id="UP001057402">
    <property type="component" value="Chromosome 5"/>
</dbReference>
<dbReference type="EMBL" id="CM042884">
    <property type="protein sequence ID" value="KAI4370774.1"/>
    <property type="molecule type" value="Genomic_DNA"/>
</dbReference>
<comment type="caution">
    <text evidence="1">The sequence shown here is derived from an EMBL/GenBank/DDBJ whole genome shotgun (WGS) entry which is preliminary data.</text>
</comment>
<proteinExistence type="predicted"/>
<evidence type="ECO:0000313" key="2">
    <source>
        <dbReference type="Proteomes" id="UP001057402"/>
    </source>
</evidence>
<sequence length="698" mass="76884">MTEEEEGGGEGFEEWDADFLNQLIHVEERALSSSSSSTFTPSFQSSSFTQPLILSDLPPLPSSTPWNPRKNLPPPPPIPLSFSPPRELSQRPPPDSDARRQIGWPPPTTTTKAPRSLKDGGETRNKRGRRRDPQNQPPSKPVCPPYQDKGKASLEGSKGNKSLRERDVEPPPSVSLGVTTADATDDQIRFRADIEANFRAVGVQTDEATESTGLPSLNEFRGHQKLSNNLRFIWYPPKAQQLPSAFLSKLFVACHPLFCTMNADRSFQSGADCVSDKFSVGASEVAMVSKFYSAFIEVSNGMARLETLFQPLFDLCSVENVALLSGSLNIMYLILDHMLTIEQCTLLRNNVVWKGLPTIHDARADHFGNKECGFHPSVSCSVGAPTVFASTDHMSTTVKSKLGMGDFKCGTSVYSSNLISIFGLMHGLIKRNTEECVRLGAVSVMRSVLLKGNAYEDRVKFPLPQAFESVLILLKKDSGKKLQEEALHLLFLLLNCPKIFEAFVVNCEDVGNSLVESHVGDKIISGIDDILESVAECVSYGGGSIQDLILRRKAIVLVAFIASSGSKGFEIVMNTGQSNERNILVEMLRALVLDLDIEARGSTKSPEIGRERNLLMREALILLNRLMSNPSSSAACLRLLTNTRDTASLTINFASRMCKSRPRAIQTDSDRLIGVHDLDDLARAFRRRVFAYLGDRIT</sequence>
<protein>
    <submittedName>
        <fullName evidence="1">Uncharacterized protein</fullName>
    </submittedName>
</protein>